<evidence type="ECO:0000313" key="8">
    <source>
        <dbReference type="Proteomes" id="UP000261905"/>
    </source>
</evidence>
<feature type="transmembrane region" description="Helical" evidence="6">
    <location>
        <begin position="17"/>
        <end position="35"/>
    </location>
</feature>
<dbReference type="AlphaFoldDB" id="A0A371PJH7"/>
<reference evidence="7 8" key="1">
    <citation type="submission" date="2018-08" db="EMBL/GenBank/DDBJ databases">
        <title>Paenibacillus sp. M4BSY-1, whole genome shotgun sequence.</title>
        <authorList>
            <person name="Tuo L."/>
        </authorList>
    </citation>
    <scope>NUCLEOTIDE SEQUENCE [LARGE SCALE GENOMIC DNA]</scope>
    <source>
        <strain evidence="7 8">M4BSY-1</strain>
    </source>
</reference>
<evidence type="ECO:0000256" key="2">
    <source>
        <dbReference type="ARBA" id="ARBA00022692"/>
    </source>
</evidence>
<evidence type="ECO:0000256" key="5">
    <source>
        <dbReference type="ARBA" id="ARBA00023600"/>
    </source>
</evidence>
<dbReference type="Proteomes" id="UP000261905">
    <property type="component" value="Unassembled WGS sequence"/>
</dbReference>
<comment type="subcellular location">
    <subcellularLocation>
        <location evidence="1">Membrane</location>
        <topology evidence="1">Multi-pass membrane protein</topology>
    </subcellularLocation>
</comment>
<sequence>MRALFSFKKELINLERIDLIVKAIVGFAAGLFSIITSHFGIFFAVLFVIMLLDFISGIFTAIYTGEKLNSKKGFKGLFKKAHTLILIGCVALIEIYVLKSNGVFTDGISGVFILMEFVSIVENGRAIGKLPVAFDKFISIMKNKVGESEDHHIHPDEQIKKG</sequence>
<dbReference type="EMBL" id="QUBQ01000001">
    <property type="protein sequence ID" value="REK76293.1"/>
    <property type="molecule type" value="Genomic_DNA"/>
</dbReference>
<comment type="caution">
    <text evidence="7">The sequence shown here is derived from an EMBL/GenBank/DDBJ whole genome shotgun (WGS) entry which is preliminary data.</text>
</comment>
<evidence type="ECO:0000256" key="6">
    <source>
        <dbReference type="SAM" id="Phobius"/>
    </source>
</evidence>
<dbReference type="InterPro" id="IPR006480">
    <property type="entry name" value="Phage_holin_4_1"/>
</dbReference>
<dbReference type="OrthoDB" id="88184at2"/>
<dbReference type="NCBIfam" id="TIGR01593">
    <property type="entry name" value="holin_tox_secr"/>
    <property type="match status" value="1"/>
</dbReference>
<comment type="similarity">
    <text evidence="5">Belongs to the bacteriophage holin family. Cp-1 holin subfamily.</text>
</comment>
<evidence type="ECO:0000256" key="4">
    <source>
        <dbReference type="ARBA" id="ARBA00023136"/>
    </source>
</evidence>
<name>A0A371PJH7_9BACL</name>
<gene>
    <name evidence="7" type="ORF">DX130_04405</name>
</gene>
<feature type="transmembrane region" description="Helical" evidence="6">
    <location>
        <begin position="41"/>
        <end position="65"/>
    </location>
</feature>
<dbReference type="Pfam" id="PF05105">
    <property type="entry name" value="Phage_holin_4_1"/>
    <property type="match status" value="1"/>
</dbReference>
<feature type="transmembrane region" description="Helical" evidence="6">
    <location>
        <begin position="77"/>
        <end position="97"/>
    </location>
</feature>
<feature type="transmembrane region" description="Helical" evidence="6">
    <location>
        <begin position="103"/>
        <end position="121"/>
    </location>
</feature>
<protein>
    <recommendedName>
        <fullName evidence="9">Holin</fullName>
    </recommendedName>
</protein>
<evidence type="ECO:0000256" key="1">
    <source>
        <dbReference type="ARBA" id="ARBA00004141"/>
    </source>
</evidence>
<evidence type="ECO:0008006" key="9">
    <source>
        <dbReference type="Google" id="ProtNLM"/>
    </source>
</evidence>
<organism evidence="7 8">
    <name type="scientific">Paenibacillus paeoniae</name>
    <dbReference type="NCBI Taxonomy" id="2292705"/>
    <lineage>
        <taxon>Bacteria</taxon>
        <taxon>Bacillati</taxon>
        <taxon>Bacillota</taxon>
        <taxon>Bacilli</taxon>
        <taxon>Bacillales</taxon>
        <taxon>Paenibacillaceae</taxon>
        <taxon>Paenibacillus</taxon>
    </lineage>
</organism>
<keyword evidence="2 6" id="KW-0812">Transmembrane</keyword>
<accession>A0A371PJH7</accession>
<keyword evidence="3 6" id="KW-1133">Transmembrane helix</keyword>
<keyword evidence="8" id="KW-1185">Reference proteome</keyword>
<dbReference type="GO" id="GO:0016020">
    <property type="term" value="C:membrane"/>
    <property type="evidence" value="ECO:0007669"/>
    <property type="project" value="UniProtKB-SubCell"/>
</dbReference>
<proteinExistence type="inferred from homology"/>
<evidence type="ECO:0000313" key="7">
    <source>
        <dbReference type="EMBL" id="REK76293.1"/>
    </source>
</evidence>
<keyword evidence="4 6" id="KW-0472">Membrane</keyword>
<evidence type="ECO:0000256" key="3">
    <source>
        <dbReference type="ARBA" id="ARBA00022989"/>
    </source>
</evidence>